<feature type="transmembrane region" description="Helical" evidence="2">
    <location>
        <begin position="179"/>
        <end position="200"/>
    </location>
</feature>
<keyword evidence="4" id="KW-1185">Reference proteome</keyword>
<feature type="transmembrane region" description="Helical" evidence="2">
    <location>
        <begin position="83"/>
        <end position="105"/>
    </location>
</feature>
<keyword evidence="2" id="KW-1133">Transmembrane helix</keyword>
<dbReference type="AlphaFoldDB" id="A0AAV5HZY5"/>
<feature type="transmembrane region" description="Helical" evidence="2">
    <location>
        <begin position="140"/>
        <end position="159"/>
    </location>
</feature>
<evidence type="ECO:0000313" key="4">
    <source>
        <dbReference type="Proteomes" id="UP001054252"/>
    </source>
</evidence>
<evidence type="ECO:0000313" key="3">
    <source>
        <dbReference type="EMBL" id="GKU90714.1"/>
    </source>
</evidence>
<dbReference type="SUPFAM" id="SSF103473">
    <property type="entry name" value="MFS general substrate transporter"/>
    <property type="match status" value="1"/>
</dbReference>
<dbReference type="Proteomes" id="UP001054252">
    <property type="component" value="Unassembled WGS sequence"/>
</dbReference>
<dbReference type="EMBL" id="BPVZ01000004">
    <property type="protein sequence ID" value="GKU90714.1"/>
    <property type="molecule type" value="Genomic_DNA"/>
</dbReference>
<feature type="transmembrane region" description="Helical" evidence="2">
    <location>
        <begin position="291"/>
        <end position="314"/>
    </location>
</feature>
<feature type="compositionally biased region" description="Basic and acidic residues" evidence="1">
    <location>
        <begin position="456"/>
        <end position="468"/>
    </location>
</feature>
<feature type="compositionally biased region" description="Polar residues" evidence="1">
    <location>
        <begin position="381"/>
        <end position="399"/>
    </location>
</feature>
<dbReference type="Gene3D" id="1.20.1250.20">
    <property type="entry name" value="MFS general substrate transporter like domains"/>
    <property type="match status" value="1"/>
</dbReference>
<evidence type="ECO:0000256" key="1">
    <source>
        <dbReference type="SAM" id="MobiDB-lite"/>
    </source>
</evidence>
<protein>
    <submittedName>
        <fullName evidence="3">Uncharacterized protein</fullName>
    </submittedName>
</protein>
<gene>
    <name evidence="3" type="ORF">SLEP1_g4673</name>
</gene>
<organism evidence="3 4">
    <name type="scientific">Rubroshorea leprosula</name>
    <dbReference type="NCBI Taxonomy" id="152421"/>
    <lineage>
        <taxon>Eukaryota</taxon>
        <taxon>Viridiplantae</taxon>
        <taxon>Streptophyta</taxon>
        <taxon>Embryophyta</taxon>
        <taxon>Tracheophyta</taxon>
        <taxon>Spermatophyta</taxon>
        <taxon>Magnoliopsida</taxon>
        <taxon>eudicotyledons</taxon>
        <taxon>Gunneridae</taxon>
        <taxon>Pentapetalae</taxon>
        <taxon>rosids</taxon>
        <taxon>malvids</taxon>
        <taxon>Malvales</taxon>
        <taxon>Dipterocarpaceae</taxon>
        <taxon>Rubroshorea</taxon>
    </lineage>
</organism>
<keyword evidence="2" id="KW-0812">Transmembrane</keyword>
<evidence type="ECO:0000256" key="2">
    <source>
        <dbReference type="SAM" id="Phobius"/>
    </source>
</evidence>
<feature type="compositionally biased region" description="Low complexity" evidence="1">
    <location>
        <begin position="400"/>
        <end position="410"/>
    </location>
</feature>
<feature type="transmembrane region" description="Helical" evidence="2">
    <location>
        <begin position="221"/>
        <end position="238"/>
    </location>
</feature>
<proteinExistence type="predicted"/>
<dbReference type="InterPro" id="IPR036259">
    <property type="entry name" value="MFS_trans_sf"/>
</dbReference>
<name>A0AAV5HZY5_9ROSI</name>
<feature type="transmembrane region" description="Helical" evidence="2">
    <location>
        <begin position="12"/>
        <end position="36"/>
    </location>
</feature>
<reference evidence="3 4" key="1">
    <citation type="journal article" date="2021" name="Commun. Biol.">
        <title>The genome of Shorea leprosula (Dipterocarpaceae) highlights the ecological relevance of drought in aseasonal tropical rainforests.</title>
        <authorList>
            <person name="Ng K.K.S."/>
            <person name="Kobayashi M.J."/>
            <person name="Fawcett J.A."/>
            <person name="Hatakeyama M."/>
            <person name="Paape T."/>
            <person name="Ng C.H."/>
            <person name="Ang C.C."/>
            <person name="Tnah L.H."/>
            <person name="Lee C.T."/>
            <person name="Nishiyama T."/>
            <person name="Sese J."/>
            <person name="O'Brien M.J."/>
            <person name="Copetti D."/>
            <person name="Mohd Noor M.I."/>
            <person name="Ong R.C."/>
            <person name="Putra M."/>
            <person name="Sireger I.Z."/>
            <person name="Indrioko S."/>
            <person name="Kosugi Y."/>
            <person name="Izuno A."/>
            <person name="Isagi Y."/>
            <person name="Lee S.L."/>
            <person name="Shimizu K.K."/>
        </authorList>
    </citation>
    <scope>NUCLEOTIDE SEQUENCE [LARGE SCALE GENOMIC DNA]</scope>
    <source>
        <strain evidence="3">214</strain>
    </source>
</reference>
<keyword evidence="2" id="KW-0472">Membrane</keyword>
<sequence>MLWFIAPDWSSGIFYLALALLAVGRTGSILTSGFLFHYISLGDDIIGVKNVSDRINVWLSPARCTGAIVGLWISAIVFDWKSIFKISSMLTIIGYVFLMCAVLYYMCQKNESNPGETSNPPEEINQSSQKCSLITQAMQLLKLLLLYTPFLIYYVVQGAGKTFFYQPLYKLEDHIGNIFFQPAIALFAIQKGTGLMTKLLMEILTVIKLWRESEQWQCAKLILGMFFCFCCCMCSWYVESQRLDSKLSMNNLWMVPQFALLGIAKELVEDGMDHVFFAHVEISMHLWVFSFIRFVEGLGDLLAAVFILVFGEWIRDDVNERRLNKYYFLLAMLTILATLFFMCLWKFYAPKIKPKKVEKEGPKKDDKEATELRQLEEGKNFSRSHSPHPTESPAESTCKSNSSVVERSSSYPDQPSNPAAKVRNERCHTYPKTKYQGLTQQSSASSNLRRRLATKSFHERSDCCSEMN</sequence>
<accession>A0AAV5HZY5</accession>
<dbReference type="PANTHER" id="PTHR11654">
    <property type="entry name" value="OLIGOPEPTIDE TRANSPORTER-RELATED"/>
    <property type="match status" value="1"/>
</dbReference>
<feature type="transmembrane region" description="Helical" evidence="2">
    <location>
        <begin position="57"/>
        <end position="77"/>
    </location>
</feature>
<feature type="transmembrane region" description="Helical" evidence="2">
    <location>
        <begin position="326"/>
        <end position="348"/>
    </location>
</feature>
<comment type="caution">
    <text evidence="3">The sequence shown here is derived from an EMBL/GenBank/DDBJ whole genome shotgun (WGS) entry which is preliminary data.</text>
</comment>
<feature type="region of interest" description="Disordered" evidence="1">
    <location>
        <begin position="375"/>
        <end position="468"/>
    </location>
</feature>